<dbReference type="SMART" id="SM00421">
    <property type="entry name" value="HTH_LUXR"/>
    <property type="match status" value="1"/>
</dbReference>
<keyword evidence="3" id="KW-0804">Transcription</keyword>
<proteinExistence type="predicted"/>
<accession>A0ABS5Z2M1</accession>
<organism evidence="5 6">
    <name type="scientific">Paractinoplanes bogorensis</name>
    <dbReference type="NCBI Taxonomy" id="1610840"/>
    <lineage>
        <taxon>Bacteria</taxon>
        <taxon>Bacillati</taxon>
        <taxon>Actinomycetota</taxon>
        <taxon>Actinomycetes</taxon>
        <taxon>Micromonosporales</taxon>
        <taxon>Micromonosporaceae</taxon>
        <taxon>Paractinoplanes</taxon>
    </lineage>
</organism>
<sequence>MNAGELLEQARARYRAGEVEEASLLCVRLAELSRAAGDVATLTDAAVLIRRPLDPAVRARVHALAAEALAALGDTDPVRSARVRAQLDATRDLFQPDQPPPVVNGDDPETVFLDLQARVSAASVEDCLALAQQTIDLGRRAAHLEYEAWGRRWRMDAWATLGRFAELHDEIALARPLAERLGPDWRALHLLTRASEDLRQGRYAEGLLLADEARDVGRPGGEASYLHLVFEFGAARETGERIQEVTAAVREVVAGLPFQARSWLVVALVAAGRSEEASELWHALAPYVDRMPAHTPEFLIAAVGNVDVCVALRDTTTAAKLYEILLPYDGLHAIAHAYGPYVGPVALALGKLARLLGRTEVAKQHLTDALAAAQRAESPPKTAQARAELAQLLGPRTRAGREHAELALGLATRFGLKPLARDLDSWLSPGRRDPALTARENEIAALVAEGLTNAGIAGRLTLSERTVENHVSRILHKLLLTSRTALAVWYTDRR</sequence>
<keyword evidence="6" id="KW-1185">Reference proteome</keyword>
<dbReference type="PRINTS" id="PR00038">
    <property type="entry name" value="HTHLUXR"/>
</dbReference>
<evidence type="ECO:0000256" key="3">
    <source>
        <dbReference type="ARBA" id="ARBA00023163"/>
    </source>
</evidence>
<dbReference type="CDD" id="cd06170">
    <property type="entry name" value="LuxR_C_like"/>
    <property type="match status" value="1"/>
</dbReference>
<dbReference type="InterPro" id="IPR011990">
    <property type="entry name" value="TPR-like_helical_dom_sf"/>
</dbReference>
<dbReference type="InterPro" id="IPR016032">
    <property type="entry name" value="Sig_transdc_resp-reg_C-effctor"/>
</dbReference>
<dbReference type="PANTHER" id="PTHR44688:SF16">
    <property type="entry name" value="DNA-BINDING TRANSCRIPTIONAL ACTIVATOR DEVR_DOSR"/>
    <property type="match status" value="1"/>
</dbReference>
<gene>
    <name evidence="5" type="ORF">KOI35_40965</name>
</gene>
<dbReference type="SUPFAM" id="SSF46894">
    <property type="entry name" value="C-terminal effector domain of the bipartite response regulators"/>
    <property type="match status" value="1"/>
</dbReference>
<dbReference type="RefSeq" id="WP_215795091.1">
    <property type="nucleotide sequence ID" value="NZ_JAHKKG010000016.1"/>
</dbReference>
<dbReference type="Proteomes" id="UP001519654">
    <property type="component" value="Unassembled WGS sequence"/>
</dbReference>
<evidence type="ECO:0000256" key="2">
    <source>
        <dbReference type="ARBA" id="ARBA00023125"/>
    </source>
</evidence>
<dbReference type="PANTHER" id="PTHR44688">
    <property type="entry name" value="DNA-BINDING TRANSCRIPTIONAL ACTIVATOR DEVR_DOSR"/>
    <property type="match status" value="1"/>
</dbReference>
<protein>
    <submittedName>
        <fullName evidence="5">Helix-turn-helix transcriptional regulator</fullName>
    </submittedName>
</protein>
<evidence type="ECO:0000259" key="4">
    <source>
        <dbReference type="PROSITE" id="PS50043"/>
    </source>
</evidence>
<dbReference type="PROSITE" id="PS00622">
    <property type="entry name" value="HTH_LUXR_1"/>
    <property type="match status" value="1"/>
</dbReference>
<dbReference type="Pfam" id="PF00196">
    <property type="entry name" value="GerE"/>
    <property type="match status" value="1"/>
</dbReference>
<name>A0ABS5Z2M1_9ACTN</name>
<dbReference type="InterPro" id="IPR000792">
    <property type="entry name" value="Tscrpt_reg_LuxR_C"/>
</dbReference>
<dbReference type="Gene3D" id="1.10.10.10">
    <property type="entry name" value="Winged helix-like DNA-binding domain superfamily/Winged helix DNA-binding domain"/>
    <property type="match status" value="1"/>
</dbReference>
<reference evidence="5 6" key="1">
    <citation type="submission" date="2021-06" db="EMBL/GenBank/DDBJ databases">
        <title>Actinoplanes lichenicola sp. nov., and Actinoplanes ovalisporus sp. nov., isolated from lichen in Thailand.</title>
        <authorList>
            <person name="Saeng-In P."/>
            <person name="Kanchanasin P."/>
            <person name="Yuki M."/>
            <person name="Kudo T."/>
            <person name="Ohkuma M."/>
            <person name="Phongsopitanun W."/>
            <person name="Tanasupawat S."/>
        </authorList>
    </citation>
    <scope>NUCLEOTIDE SEQUENCE [LARGE SCALE GENOMIC DNA]</scope>
    <source>
        <strain evidence="5 6">NBRC 110975</strain>
    </source>
</reference>
<evidence type="ECO:0000313" key="6">
    <source>
        <dbReference type="Proteomes" id="UP001519654"/>
    </source>
</evidence>
<comment type="caution">
    <text evidence="5">The sequence shown here is derived from an EMBL/GenBank/DDBJ whole genome shotgun (WGS) entry which is preliminary data.</text>
</comment>
<evidence type="ECO:0000256" key="1">
    <source>
        <dbReference type="ARBA" id="ARBA00023015"/>
    </source>
</evidence>
<evidence type="ECO:0000313" key="5">
    <source>
        <dbReference type="EMBL" id="MBU2669902.1"/>
    </source>
</evidence>
<dbReference type="EMBL" id="JAHKKG010000016">
    <property type="protein sequence ID" value="MBU2669902.1"/>
    <property type="molecule type" value="Genomic_DNA"/>
</dbReference>
<keyword evidence="1" id="KW-0805">Transcription regulation</keyword>
<feature type="domain" description="HTH luxR-type" evidence="4">
    <location>
        <begin position="429"/>
        <end position="494"/>
    </location>
</feature>
<dbReference type="Gene3D" id="1.25.40.10">
    <property type="entry name" value="Tetratricopeptide repeat domain"/>
    <property type="match status" value="1"/>
</dbReference>
<keyword evidence="2" id="KW-0238">DNA-binding</keyword>
<dbReference type="InterPro" id="IPR036388">
    <property type="entry name" value="WH-like_DNA-bd_sf"/>
</dbReference>
<dbReference type="PROSITE" id="PS50043">
    <property type="entry name" value="HTH_LUXR_2"/>
    <property type="match status" value="1"/>
</dbReference>